<dbReference type="GO" id="GO:0005886">
    <property type="term" value="C:plasma membrane"/>
    <property type="evidence" value="ECO:0007669"/>
    <property type="project" value="InterPro"/>
</dbReference>
<feature type="transmembrane region" description="Helical" evidence="1">
    <location>
        <begin position="129"/>
        <end position="148"/>
    </location>
</feature>
<feature type="transmembrane region" description="Helical" evidence="1">
    <location>
        <begin position="394"/>
        <end position="414"/>
    </location>
</feature>
<feature type="transmembrane region" description="Helical" evidence="1">
    <location>
        <begin position="448"/>
        <end position="467"/>
    </location>
</feature>
<dbReference type="AlphaFoldDB" id="R4X3Y6"/>
<reference evidence="2 3" key="1">
    <citation type="journal article" date="2013" name="Genome Announc.">
        <title>Complete Genome Sequence of Burkholderia sp. Strain RPE64, Bacterial Symbiont of the Bean Bug Riptortus pedestris.</title>
        <authorList>
            <person name="Shibata T.F."/>
            <person name="Maeda T."/>
            <person name="Nikoh N."/>
            <person name="Yamaguchi K."/>
            <person name="Oshima K."/>
            <person name="Hattori M."/>
            <person name="Nishiyama T."/>
            <person name="Hasebe M."/>
            <person name="Fukatsu T."/>
            <person name="Kikuchi Y."/>
            <person name="Shigenobu S."/>
        </authorList>
    </citation>
    <scope>NUCLEOTIDE SEQUENCE [LARGE SCALE GENOMIC DNA]</scope>
    <source>
        <plasmid evidence="2 3">p1</plasmid>
    </source>
</reference>
<feature type="transmembrane region" description="Helical" evidence="1">
    <location>
        <begin position="160"/>
        <end position="182"/>
    </location>
</feature>
<accession>R4X3Y6</accession>
<dbReference type="EMBL" id="AP013061">
    <property type="protein sequence ID" value="BAN27771.1"/>
    <property type="molecule type" value="Genomic_DNA"/>
</dbReference>
<feature type="transmembrane region" description="Helical" evidence="1">
    <location>
        <begin position="473"/>
        <end position="491"/>
    </location>
</feature>
<feature type="transmembrane region" description="Helical" evidence="1">
    <location>
        <begin position="79"/>
        <end position="99"/>
    </location>
</feature>
<feature type="transmembrane region" description="Helical" evidence="1">
    <location>
        <begin position="498"/>
        <end position="517"/>
    </location>
</feature>
<dbReference type="HOGENOM" id="CLU_013927_0_0_4"/>
<dbReference type="Proteomes" id="UP000013966">
    <property type="component" value="Plasmid p1"/>
</dbReference>
<keyword evidence="1" id="KW-0812">Transmembrane</keyword>
<dbReference type="PATRIC" id="fig|758793.3.peg.5979"/>
<geneLocation type="plasmid" evidence="2 3">
    <name>p1</name>
</geneLocation>
<feature type="transmembrane region" description="Helical" evidence="1">
    <location>
        <begin position="28"/>
        <end position="48"/>
    </location>
</feature>
<protein>
    <submittedName>
        <fullName evidence="2">Fusaric acid resistance protein conserved region</fullName>
    </submittedName>
</protein>
<dbReference type="KEGG" id="buo:BRPE64_DCDS08350"/>
<gene>
    <name evidence="2" type="ORF">BRPE64_DCDS08350</name>
</gene>
<dbReference type="GO" id="GO:0022857">
    <property type="term" value="F:transmembrane transporter activity"/>
    <property type="evidence" value="ECO:0007669"/>
    <property type="project" value="InterPro"/>
</dbReference>
<dbReference type="OrthoDB" id="6538131at2"/>
<name>R4X3Y6_9BURK</name>
<proteinExistence type="predicted"/>
<dbReference type="InterPro" id="IPR006726">
    <property type="entry name" value="PHBA_efflux_AaeB/fusaric-R"/>
</dbReference>
<evidence type="ECO:0000256" key="1">
    <source>
        <dbReference type="SAM" id="Phobius"/>
    </source>
</evidence>
<evidence type="ECO:0000313" key="3">
    <source>
        <dbReference type="Proteomes" id="UP000013966"/>
    </source>
</evidence>
<feature type="transmembrane region" description="Helical" evidence="1">
    <location>
        <begin position="529"/>
        <end position="548"/>
    </location>
</feature>
<keyword evidence="3" id="KW-1185">Reference proteome</keyword>
<feature type="transmembrane region" description="Helical" evidence="1">
    <location>
        <begin position="105"/>
        <end position="122"/>
    </location>
</feature>
<reference evidence="2 3" key="2">
    <citation type="journal article" date="2018" name="Int. J. Syst. Evol. Microbiol.">
        <title>Burkholderia insecticola sp. nov., a gut symbiotic bacterium of the bean bug Riptortus pedestris.</title>
        <authorList>
            <person name="Takeshita K."/>
            <person name="Tamaki H."/>
            <person name="Ohbayashi T."/>
            <person name="Meng X.-Y."/>
            <person name="Sone T."/>
            <person name="Mitani Y."/>
            <person name="Peeters C."/>
            <person name="Kikuchi Y."/>
            <person name="Vandamme P."/>
        </authorList>
    </citation>
    <scope>NUCLEOTIDE SEQUENCE [LARGE SCALE GENOMIC DNA]</scope>
    <source>
        <strain evidence="2">RPE64</strain>
        <plasmid evidence="2 3">p1</plasmid>
    </source>
</reference>
<keyword evidence="2" id="KW-0614">Plasmid</keyword>
<dbReference type="Pfam" id="PF04632">
    <property type="entry name" value="FUSC"/>
    <property type="match status" value="1"/>
</dbReference>
<keyword evidence="1" id="KW-0472">Membrane</keyword>
<keyword evidence="1" id="KW-1133">Transmembrane helix</keyword>
<evidence type="ECO:0000313" key="2">
    <source>
        <dbReference type="EMBL" id="BAN27771.1"/>
    </source>
</evidence>
<sequence>MDTRYSIEGHAWKRVLRMHLAHWAATDGLVWLHLAKTLTAAFLAMGIAMKLEIPTPRTAMATVFVLMQPQSGMVLSKSFYRMVGTVIGTAVAVLLGALFPQQPDLYIGAMTLWVALCTAAALRYRNFRWYAFVLAGYTAALIGIPTALEPNALYIGALNRSAAVLLGIVCSGVISAIVLPQWSSTRLKHIRRERFVSFSNFAAKALQGEIDRPSFRMKYGEFIDSVVGFEATRAFASFEDPEVRSRSRRLARLNNTFMGLCTRLHALHRFVATARESRRCSAIDRVASYCEELAHTLAVSRDIGFIDDAYIERKAALVSGFRLRLAEQIDIDRRALERTASADELLDFDTATQLLSGFISEYSNYVRVYVSLVFEKHVLEETDPKRVSVTNTNVIAVTFLMTCVVLGTIGALWLSSDWPSGGYAIIGAAAVSALGSNSPTPIRFSLQMASGAALATLAGCFALRYLYPSIEGFPLLCFVLAPMLGLGAFLATRPKFTGLGLSFCIFFCVLGGPDRVIQYAPEPLLNNGIALTLAMLACAAACAIVFPAEMPWRVSSLIRDLRAQIVLACTGPLDDLHEIFQSGAHDIVAQLRALLPRPTPQYVDALAWILVVIELGHAAIELRIETRDAQAIRIVDSNWRAMTDETLMRLMALFEAPSNTTLQDCVRTIDLQTNNAEKLTTTLNASTHDILQVRRMLARLHFMRSVMLDRAAPFQS</sequence>
<dbReference type="RefSeq" id="WP_016348479.1">
    <property type="nucleotide sequence ID" value="NC_021289.1"/>
</dbReference>
<organism evidence="2 3">
    <name type="scientific">Caballeronia insecticola</name>
    <dbReference type="NCBI Taxonomy" id="758793"/>
    <lineage>
        <taxon>Bacteria</taxon>
        <taxon>Pseudomonadati</taxon>
        <taxon>Pseudomonadota</taxon>
        <taxon>Betaproteobacteria</taxon>
        <taxon>Burkholderiales</taxon>
        <taxon>Burkholderiaceae</taxon>
        <taxon>Caballeronia</taxon>
    </lineage>
</organism>